<dbReference type="PANTHER" id="PTHR11358">
    <property type="entry name" value="ARGINASE/AGMATINASE"/>
    <property type="match status" value="1"/>
</dbReference>
<dbReference type="Pfam" id="PF00491">
    <property type="entry name" value="Arginase"/>
    <property type="match status" value="1"/>
</dbReference>
<evidence type="ECO:0000313" key="1">
    <source>
        <dbReference type="EMBL" id="MCZ8371423.1"/>
    </source>
</evidence>
<dbReference type="EMBL" id="JAPZVM010000001">
    <property type="protein sequence ID" value="MCZ8371423.1"/>
    <property type="molecule type" value="Genomic_DNA"/>
</dbReference>
<reference evidence="1" key="1">
    <citation type="submission" date="2022-12" db="EMBL/GenBank/DDBJ databases">
        <title>Phocaeicola acetigenes sp. nov., isolated feces from a healthy human.</title>
        <authorList>
            <person name="Do H."/>
            <person name="Ha Y.B."/>
            <person name="Kim J.-S."/>
            <person name="Suh M.K."/>
            <person name="Kim H.S."/>
            <person name="Lee J.-S."/>
        </authorList>
    </citation>
    <scope>NUCLEOTIDE SEQUENCE</scope>
    <source>
        <strain evidence="1">KGMB11183</strain>
    </source>
</reference>
<dbReference type="Proteomes" id="UP001141933">
    <property type="component" value="Unassembled WGS sequence"/>
</dbReference>
<proteinExistence type="predicted"/>
<keyword evidence="2" id="KW-1185">Reference proteome</keyword>
<dbReference type="PANTHER" id="PTHR11358:SF41">
    <property type="entry name" value="ARGINASE"/>
    <property type="match status" value="1"/>
</dbReference>
<dbReference type="RefSeq" id="WP_269876453.1">
    <property type="nucleotide sequence ID" value="NZ_JAPZVM010000001.1"/>
</dbReference>
<evidence type="ECO:0000313" key="2">
    <source>
        <dbReference type="Proteomes" id="UP001141933"/>
    </source>
</evidence>
<dbReference type="Gene3D" id="3.40.800.10">
    <property type="entry name" value="Ureohydrolase domain"/>
    <property type="match status" value="1"/>
</dbReference>
<sequence>MPIKTDTKNGLISNDVVIMNFSGVYDMEGFPHNKQYHWLDCRHLSGTDCYCDDEGKNALIKMIKRCPITGVHFIDSGNYHYVTKLWTDRIEEPFVLVVFDHHPDMQPSLFEHILSCGSWVKDILDSNVNCKKVIIVGASEQLVQSVSPEYKDRVHFYSDNDLNKEKNWKRFAEELISDPVYISIDKDVLSPEYAITNWDQGSMSLEELEKLLYIILQNHPVLGIDICGEFIPKSDIAEDNKDARIDGKINKIILQLIEAKTDSGE</sequence>
<gene>
    <name evidence="1" type="ORF">O6P32_01715</name>
</gene>
<dbReference type="SUPFAM" id="SSF52768">
    <property type="entry name" value="Arginase/deacetylase"/>
    <property type="match status" value="1"/>
</dbReference>
<comment type="caution">
    <text evidence="1">The sequence shown here is derived from an EMBL/GenBank/DDBJ whole genome shotgun (WGS) entry which is preliminary data.</text>
</comment>
<dbReference type="InterPro" id="IPR006035">
    <property type="entry name" value="Ureohydrolase"/>
</dbReference>
<name>A0ABT4PEH8_9BACT</name>
<accession>A0ABT4PEH8</accession>
<dbReference type="InterPro" id="IPR023696">
    <property type="entry name" value="Ureohydrolase_dom_sf"/>
</dbReference>
<organism evidence="1 2">
    <name type="scientific">Phocaeicola acetigenes</name>
    <dbReference type="NCBI Taxonomy" id="3016083"/>
    <lineage>
        <taxon>Bacteria</taxon>
        <taxon>Pseudomonadati</taxon>
        <taxon>Bacteroidota</taxon>
        <taxon>Bacteroidia</taxon>
        <taxon>Bacteroidales</taxon>
        <taxon>Bacteroidaceae</taxon>
        <taxon>Phocaeicola</taxon>
    </lineage>
</organism>
<protein>
    <submittedName>
        <fullName evidence="1">Arginase family protein</fullName>
    </submittedName>
</protein>